<dbReference type="RefSeq" id="WP_193497932.1">
    <property type="nucleotide sequence ID" value="NZ_CP063169.1"/>
</dbReference>
<dbReference type="EMBL" id="CP063169">
    <property type="protein sequence ID" value="QOR71267.1"/>
    <property type="molecule type" value="Genomic_DNA"/>
</dbReference>
<reference evidence="1 2" key="1">
    <citation type="submission" date="2020-10" db="EMBL/GenBank/DDBJ databases">
        <title>Haloactinobacterium sp. RN3S43, a bacterium isolated from saline soil.</title>
        <authorList>
            <person name="Sun J.-Q."/>
        </authorList>
    </citation>
    <scope>NUCLEOTIDE SEQUENCE [LARGE SCALE GENOMIC DNA]</scope>
    <source>
        <strain evidence="1 2">RN3S43</strain>
    </source>
</reference>
<evidence type="ECO:0000313" key="2">
    <source>
        <dbReference type="Proteomes" id="UP000593758"/>
    </source>
</evidence>
<dbReference type="KEGG" id="halt:IM660_02885"/>
<accession>A0A7M1SW26</accession>
<proteinExistence type="predicted"/>
<protein>
    <submittedName>
        <fullName evidence="1">Uncharacterized protein</fullName>
    </submittedName>
</protein>
<dbReference type="Proteomes" id="UP000593758">
    <property type="component" value="Chromosome"/>
</dbReference>
<sequence>MPSTEEHTMNTHDDLFRAEMADRRERLLTQLVVPRTRRRLNIRRLIAQRAAAQTVRAQPSLAHQDLERRA</sequence>
<organism evidence="1 2">
    <name type="scientific">Ruania alkalisoli</name>
    <dbReference type="NCBI Taxonomy" id="2779775"/>
    <lineage>
        <taxon>Bacteria</taxon>
        <taxon>Bacillati</taxon>
        <taxon>Actinomycetota</taxon>
        <taxon>Actinomycetes</taxon>
        <taxon>Micrococcales</taxon>
        <taxon>Ruaniaceae</taxon>
        <taxon>Ruania</taxon>
    </lineage>
</organism>
<keyword evidence="2" id="KW-1185">Reference proteome</keyword>
<name>A0A7M1SW26_9MICO</name>
<dbReference type="AlphaFoldDB" id="A0A7M1SW26"/>
<gene>
    <name evidence="1" type="ORF">IM660_02885</name>
</gene>
<evidence type="ECO:0000313" key="1">
    <source>
        <dbReference type="EMBL" id="QOR71267.1"/>
    </source>
</evidence>